<dbReference type="KEGG" id="msar:MSAR_16260"/>
<dbReference type="Proteomes" id="UP000466445">
    <property type="component" value="Chromosome"/>
</dbReference>
<evidence type="ECO:0008006" key="4">
    <source>
        <dbReference type="Google" id="ProtNLM"/>
    </source>
</evidence>
<keyword evidence="3" id="KW-1185">Reference proteome</keyword>
<reference evidence="2 3" key="1">
    <citation type="journal article" date="2019" name="Emerg. Microbes Infect.">
        <title>Comprehensive subspecies identification of 175 nontuberculous mycobacteria species based on 7547 genomic profiles.</title>
        <authorList>
            <person name="Matsumoto Y."/>
            <person name="Kinjo T."/>
            <person name="Motooka D."/>
            <person name="Nabeya D."/>
            <person name="Jung N."/>
            <person name="Uechi K."/>
            <person name="Horii T."/>
            <person name="Iida T."/>
            <person name="Fujita J."/>
            <person name="Nakamura S."/>
        </authorList>
    </citation>
    <scope>NUCLEOTIDE SEQUENCE [LARGE SCALE GENOMIC DNA]</scope>
    <source>
        <strain evidence="2 3">JCM 30395</strain>
    </source>
</reference>
<evidence type="ECO:0000313" key="2">
    <source>
        <dbReference type="EMBL" id="BBY58490.1"/>
    </source>
</evidence>
<dbReference type="AlphaFoldDB" id="A0A7I7SPM6"/>
<dbReference type="RefSeq" id="WP_163696032.1">
    <property type="nucleotide sequence ID" value="NZ_AP022595.1"/>
</dbReference>
<protein>
    <recommendedName>
        <fullName evidence="4">Integrase</fullName>
    </recommendedName>
</protein>
<dbReference type="EMBL" id="AP022595">
    <property type="protein sequence ID" value="BBY58490.1"/>
    <property type="molecule type" value="Genomic_DNA"/>
</dbReference>
<gene>
    <name evidence="2" type="ORF">MSAR_16260</name>
</gene>
<organism evidence="2 3">
    <name type="scientific">Mycolicibacterium sarraceniae</name>
    <dbReference type="NCBI Taxonomy" id="1534348"/>
    <lineage>
        <taxon>Bacteria</taxon>
        <taxon>Bacillati</taxon>
        <taxon>Actinomycetota</taxon>
        <taxon>Actinomycetes</taxon>
        <taxon>Mycobacteriales</taxon>
        <taxon>Mycobacteriaceae</taxon>
        <taxon>Mycolicibacterium</taxon>
    </lineage>
</organism>
<name>A0A7I7SPM6_9MYCO</name>
<evidence type="ECO:0000256" key="1">
    <source>
        <dbReference type="SAM" id="MobiDB-lite"/>
    </source>
</evidence>
<proteinExistence type="predicted"/>
<feature type="region of interest" description="Disordered" evidence="1">
    <location>
        <begin position="1"/>
        <end position="25"/>
    </location>
</feature>
<sequence>MVRNRAMAAASAKDPGPGTPGVQEAVPDVPVVKEPVERLVLPTLKPEIDPERYETLARITTLRGIDKRFAVSAIEAARRLWCMTAESTAYTDHHAVRAVARYLALDAARLGAFSYKASLRRANVQAHLKYLEVRRGDRGLRTLMGQLYAVGRLVHPGEYPAPQSLAQPHHYRTPAASLGLVEELYALAPILPTALSGRLFTVLDCCLGAGARPADFKELTGNSITESSWDGDTVAVVRLPNLAGGTRLVPVGDAKASERLLTLADCKKSEYLLGSASGHVERNAVNRVAEKLRKRGLPGVDAVALRNRWVLDMAARIPAALLLQLADVTTAQILSDQRDQLPTFGLQHVIALTKENVL</sequence>
<evidence type="ECO:0000313" key="3">
    <source>
        <dbReference type="Proteomes" id="UP000466445"/>
    </source>
</evidence>
<accession>A0A7I7SPM6</accession>